<evidence type="ECO:0000313" key="2">
    <source>
        <dbReference type="Proteomes" id="UP000092445"/>
    </source>
</evidence>
<protein>
    <submittedName>
        <fullName evidence="1">Uncharacterized protein</fullName>
    </submittedName>
</protein>
<dbReference type="AlphaFoldDB" id="A0A1A9Z8F8"/>
<organism evidence="1 2">
    <name type="scientific">Glossina pallidipes</name>
    <name type="common">Tsetse fly</name>
    <dbReference type="NCBI Taxonomy" id="7398"/>
    <lineage>
        <taxon>Eukaryota</taxon>
        <taxon>Metazoa</taxon>
        <taxon>Ecdysozoa</taxon>
        <taxon>Arthropoda</taxon>
        <taxon>Hexapoda</taxon>
        <taxon>Insecta</taxon>
        <taxon>Pterygota</taxon>
        <taxon>Neoptera</taxon>
        <taxon>Endopterygota</taxon>
        <taxon>Diptera</taxon>
        <taxon>Brachycera</taxon>
        <taxon>Muscomorpha</taxon>
        <taxon>Hippoboscoidea</taxon>
        <taxon>Glossinidae</taxon>
        <taxon>Glossina</taxon>
    </lineage>
</organism>
<name>A0A1A9Z8F8_GLOPL</name>
<dbReference type="EnsemblMetazoa" id="GPAI006908-RA">
    <property type="protein sequence ID" value="GPAI006908-PA"/>
    <property type="gene ID" value="GPAI006908"/>
</dbReference>
<accession>A0A1A9Z8F8</accession>
<reference evidence="1" key="2">
    <citation type="submission" date="2020-05" db="UniProtKB">
        <authorList>
            <consortium name="EnsemblMetazoa"/>
        </authorList>
    </citation>
    <scope>IDENTIFICATION</scope>
    <source>
        <strain evidence="1">IAEA</strain>
    </source>
</reference>
<reference evidence="2" key="1">
    <citation type="submission" date="2014-03" db="EMBL/GenBank/DDBJ databases">
        <authorList>
            <person name="Aksoy S."/>
            <person name="Warren W."/>
            <person name="Wilson R.K."/>
        </authorList>
    </citation>
    <scope>NUCLEOTIDE SEQUENCE [LARGE SCALE GENOMIC DNA]</scope>
    <source>
        <strain evidence="2">IAEA</strain>
    </source>
</reference>
<sequence>MPKNGTKSSFNTMNMQRITPKLYILTPDECDDIFPVSSPNLHNLEIIINIIYPERHSCSDLRLADINIFAPCCNSRRAIFSRNIRFSRCRFNSSCSNCKSSRSTRNTSSCSRIFSSIDIILAFAVAVASVRDLVAAAATVADSVQDSAELPLTISSEAGGSEGDWVSKVKGEVLTSCESFSSEELV</sequence>
<dbReference type="Proteomes" id="UP000092445">
    <property type="component" value="Unassembled WGS sequence"/>
</dbReference>
<evidence type="ECO:0000313" key="1">
    <source>
        <dbReference type="EnsemblMetazoa" id="GPAI006908-PA"/>
    </source>
</evidence>
<proteinExistence type="predicted"/>
<keyword evidence="2" id="KW-1185">Reference proteome</keyword>
<dbReference type="VEuPathDB" id="VectorBase:GPAI006908"/>